<organism evidence="2 3">
    <name type="scientific">Termitidicoccus mucosus</name>
    <dbReference type="NCBI Taxonomy" id="1184151"/>
    <lineage>
        <taxon>Bacteria</taxon>
        <taxon>Pseudomonadati</taxon>
        <taxon>Verrucomicrobiota</taxon>
        <taxon>Opitutia</taxon>
        <taxon>Opitutales</taxon>
        <taxon>Opitutaceae</taxon>
        <taxon>Termitidicoccus</taxon>
    </lineage>
</organism>
<dbReference type="EMBL" id="LRRQ01000099">
    <property type="protein sequence ID" value="OAM89331.1"/>
    <property type="molecule type" value="Genomic_DNA"/>
</dbReference>
<feature type="transmembrane region" description="Helical" evidence="1">
    <location>
        <begin position="12"/>
        <end position="32"/>
    </location>
</feature>
<keyword evidence="1" id="KW-1133">Transmembrane helix</keyword>
<comment type="caution">
    <text evidence="2">The sequence shown here is derived from an EMBL/GenBank/DDBJ whole genome shotgun (WGS) entry which is preliminary data.</text>
</comment>
<accession>A0A178II70</accession>
<proteinExistence type="predicted"/>
<evidence type="ECO:0000313" key="2">
    <source>
        <dbReference type="EMBL" id="OAM89331.1"/>
    </source>
</evidence>
<protein>
    <submittedName>
        <fullName evidence="2">Uncharacterized protein</fullName>
    </submittedName>
</protein>
<reference evidence="2 3" key="1">
    <citation type="submission" date="2016-01" db="EMBL/GenBank/DDBJ databases">
        <title>High potential of lignocellulose degradation of a new Verrucomicrobia species.</title>
        <authorList>
            <person name="Wang Y."/>
            <person name="Shi Y."/>
            <person name="Qiu Z."/>
            <person name="Liu S."/>
            <person name="Yang H."/>
        </authorList>
    </citation>
    <scope>NUCLEOTIDE SEQUENCE [LARGE SCALE GENOMIC DNA]</scope>
    <source>
        <strain evidence="2 3">TSB47</strain>
    </source>
</reference>
<dbReference type="AlphaFoldDB" id="A0A178II70"/>
<gene>
    <name evidence="2" type="ORF">AW736_13855</name>
</gene>
<evidence type="ECO:0000313" key="3">
    <source>
        <dbReference type="Proteomes" id="UP000078486"/>
    </source>
</evidence>
<keyword evidence="1" id="KW-0812">Transmembrane</keyword>
<keyword evidence="3" id="KW-1185">Reference proteome</keyword>
<dbReference type="STRING" id="1184151.AW736_13855"/>
<keyword evidence="1" id="KW-0472">Membrane</keyword>
<sequence>MIPLLAQTTEPISVQTIGTAVLVIILLSRWLWDFLKHRREEAAQLEPRADPPLHRQYVDRETFSKELTNVHGRIGRERGEVNQELAELREGLERISSDGEQRDIRIHDRIDKLATEVGETPRKTVELLRTTKGLL</sequence>
<evidence type="ECO:0000256" key="1">
    <source>
        <dbReference type="SAM" id="Phobius"/>
    </source>
</evidence>
<dbReference type="Proteomes" id="UP000078486">
    <property type="component" value="Unassembled WGS sequence"/>
</dbReference>
<name>A0A178II70_9BACT</name>